<gene>
    <name evidence="10 13" type="primary">rsgA</name>
    <name evidence="13" type="ORF">L21SP5_02091</name>
</gene>
<feature type="binding site" evidence="10">
    <location>
        <begin position="184"/>
        <end position="192"/>
    </location>
    <ligand>
        <name>GTP</name>
        <dbReference type="ChEBI" id="CHEBI:37565"/>
    </ligand>
</feature>
<evidence type="ECO:0000256" key="2">
    <source>
        <dbReference type="ARBA" id="ARBA00022517"/>
    </source>
</evidence>
<feature type="binding site" evidence="10">
    <location>
        <position position="274"/>
    </location>
    <ligand>
        <name>Zn(2+)</name>
        <dbReference type="ChEBI" id="CHEBI:29105"/>
    </ligand>
</feature>
<dbReference type="PANTHER" id="PTHR32120">
    <property type="entry name" value="SMALL RIBOSOMAL SUBUNIT BIOGENESIS GTPASE RSGA"/>
    <property type="match status" value="1"/>
</dbReference>
<dbReference type="EC" id="3.6.1.-" evidence="10"/>
<evidence type="ECO:0000256" key="4">
    <source>
        <dbReference type="ARBA" id="ARBA00022730"/>
    </source>
</evidence>
<dbReference type="PROSITE" id="PS51721">
    <property type="entry name" value="G_CP"/>
    <property type="match status" value="1"/>
</dbReference>
<dbReference type="OrthoDB" id="9809485at2"/>
<comment type="subunit">
    <text evidence="10">Monomer. Associates with 30S ribosomal subunit, binds 16S rRNA.</text>
</comment>
<dbReference type="GO" id="GO:0005525">
    <property type="term" value="F:GTP binding"/>
    <property type="evidence" value="ECO:0007669"/>
    <property type="project" value="UniProtKB-UniRule"/>
</dbReference>
<keyword evidence="4 10" id="KW-0699">rRNA-binding</keyword>
<dbReference type="HAMAP" id="MF_01820">
    <property type="entry name" value="GTPase_RsgA"/>
    <property type="match status" value="1"/>
</dbReference>
<evidence type="ECO:0000313" key="13">
    <source>
        <dbReference type="EMBL" id="ALO15728.1"/>
    </source>
</evidence>
<dbReference type="PROSITE" id="PS50936">
    <property type="entry name" value="ENGC_GTPASE"/>
    <property type="match status" value="1"/>
</dbReference>
<dbReference type="Gene3D" id="2.40.50.140">
    <property type="entry name" value="Nucleic acid-binding proteins"/>
    <property type="match status" value="1"/>
</dbReference>
<evidence type="ECO:0000259" key="11">
    <source>
        <dbReference type="PROSITE" id="PS50936"/>
    </source>
</evidence>
<keyword evidence="6 10" id="KW-0378">Hydrolase</keyword>
<comment type="subcellular location">
    <subcellularLocation>
        <location evidence="10">Cytoplasm</location>
    </subcellularLocation>
</comment>
<feature type="binding site" evidence="10">
    <location>
        <begin position="130"/>
        <end position="133"/>
    </location>
    <ligand>
        <name>GTP</name>
        <dbReference type="ChEBI" id="CHEBI:37565"/>
    </ligand>
</feature>
<dbReference type="GO" id="GO:0003924">
    <property type="term" value="F:GTPase activity"/>
    <property type="evidence" value="ECO:0007669"/>
    <property type="project" value="UniProtKB-UniRule"/>
</dbReference>
<proteinExistence type="inferred from homology"/>
<feature type="domain" description="CP-type G" evidence="12">
    <location>
        <begin position="81"/>
        <end position="242"/>
    </location>
</feature>
<feature type="domain" description="EngC GTPase" evidence="11">
    <location>
        <begin position="90"/>
        <end position="240"/>
    </location>
</feature>
<dbReference type="InterPro" id="IPR031944">
    <property type="entry name" value="RsgA_N"/>
</dbReference>
<dbReference type="GO" id="GO:0046872">
    <property type="term" value="F:metal ion binding"/>
    <property type="evidence" value="ECO:0007669"/>
    <property type="project" value="UniProtKB-KW"/>
</dbReference>
<keyword evidence="9 10" id="KW-0342">GTP-binding</keyword>
<dbReference type="SUPFAM" id="SSF52540">
    <property type="entry name" value="P-loop containing nucleoside triphosphate hydrolases"/>
    <property type="match status" value="1"/>
</dbReference>
<feature type="binding site" evidence="10">
    <location>
        <position position="272"/>
    </location>
    <ligand>
        <name>Zn(2+)</name>
        <dbReference type="ChEBI" id="CHEBI:29105"/>
    </ligand>
</feature>
<accession>A0A0S2I0B0</accession>
<dbReference type="InterPro" id="IPR010914">
    <property type="entry name" value="RsgA_GTPase_dom"/>
</dbReference>
<evidence type="ECO:0000313" key="14">
    <source>
        <dbReference type="Proteomes" id="UP000064893"/>
    </source>
</evidence>
<evidence type="ECO:0000259" key="12">
    <source>
        <dbReference type="PROSITE" id="PS51721"/>
    </source>
</evidence>
<keyword evidence="2 10" id="KW-0690">Ribosome biogenesis</keyword>
<reference evidence="13 14" key="1">
    <citation type="submission" date="2015-11" db="EMBL/GenBank/DDBJ databases">
        <title>Description and complete genome sequence of a novel strain predominating in hypersaline microbial mats and representing a new family of the Bacteriodetes phylum.</title>
        <authorList>
            <person name="Spring S."/>
            <person name="Bunk B."/>
            <person name="Sproer C."/>
            <person name="Klenk H.-P."/>
        </authorList>
    </citation>
    <scope>NUCLEOTIDE SEQUENCE [LARGE SCALE GENOMIC DNA]</scope>
    <source>
        <strain evidence="13 14">L21-Spi-D4</strain>
    </source>
</reference>
<dbReference type="Gene3D" id="3.40.50.300">
    <property type="entry name" value="P-loop containing nucleotide triphosphate hydrolases"/>
    <property type="match status" value="1"/>
</dbReference>
<keyword evidence="14" id="KW-1185">Reference proteome</keyword>
<comment type="cofactor">
    <cofactor evidence="10">
        <name>Zn(2+)</name>
        <dbReference type="ChEBI" id="CHEBI:29105"/>
    </cofactor>
    <text evidence="10">Binds 1 zinc ion per subunit.</text>
</comment>
<keyword evidence="3 10" id="KW-0479">Metal-binding</keyword>
<evidence type="ECO:0000256" key="3">
    <source>
        <dbReference type="ARBA" id="ARBA00022723"/>
    </source>
</evidence>
<dbReference type="NCBIfam" id="TIGR00157">
    <property type="entry name" value="ribosome small subunit-dependent GTPase A"/>
    <property type="match status" value="1"/>
</dbReference>
<feature type="binding site" evidence="10">
    <location>
        <position position="280"/>
    </location>
    <ligand>
        <name>Zn(2+)</name>
        <dbReference type="ChEBI" id="CHEBI:29105"/>
    </ligand>
</feature>
<evidence type="ECO:0000256" key="5">
    <source>
        <dbReference type="ARBA" id="ARBA00022741"/>
    </source>
</evidence>
<evidence type="ECO:0000256" key="9">
    <source>
        <dbReference type="ARBA" id="ARBA00023134"/>
    </source>
</evidence>
<evidence type="ECO:0000256" key="1">
    <source>
        <dbReference type="ARBA" id="ARBA00022490"/>
    </source>
</evidence>
<dbReference type="InterPro" id="IPR027417">
    <property type="entry name" value="P-loop_NTPase"/>
</dbReference>
<dbReference type="CDD" id="cd01854">
    <property type="entry name" value="YjeQ_EngC"/>
    <property type="match status" value="1"/>
</dbReference>
<dbReference type="SUPFAM" id="SSF50249">
    <property type="entry name" value="Nucleic acid-binding proteins"/>
    <property type="match status" value="1"/>
</dbReference>
<keyword evidence="1 10" id="KW-0963">Cytoplasm</keyword>
<dbReference type="STRING" id="1307839.L21SP5_02091"/>
<organism evidence="13 14">
    <name type="scientific">Salinivirga cyanobacteriivorans</name>
    <dbReference type="NCBI Taxonomy" id="1307839"/>
    <lineage>
        <taxon>Bacteria</taxon>
        <taxon>Pseudomonadati</taxon>
        <taxon>Bacteroidota</taxon>
        <taxon>Bacteroidia</taxon>
        <taxon>Bacteroidales</taxon>
        <taxon>Salinivirgaceae</taxon>
        <taxon>Salinivirga</taxon>
    </lineage>
</organism>
<sequence length="318" mass="35705" precursor="true">MDKLKGVVVKTTGSWHTVKLNSGKLMDCTVRGKFRIKGIRNTNPIAVGDVVTVEQNPNESTGVIVDLDQRKSYIIRKATKLSKQAHIIASNIDQVFVLAAITEPETPLMFIDRVLVTAESYRIPAIIVFNKMDILDEDQKELAEAYKYLYESIEYPVMLISAARGLNLDQIKAKMKNTTSVIVGQSGVGKSTLLNKLQPGLELKIGDISDAHQQGKHTTTFAEMHELDFGAKIIDTPGIRSFGLVEVEREEELSHFFPEIFKVGQNCKFHNCTHIHEPGCAVKDAVENNEIPFTRYENYLTIMKGDEGDKYRKDIYAQ</sequence>
<dbReference type="PATRIC" id="fig|1307839.3.peg.2207"/>
<name>A0A0S2I0B0_9BACT</name>
<dbReference type="RefSeq" id="WP_057953161.1">
    <property type="nucleotide sequence ID" value="NZ_CP013118.1"/>
</dbReference>
<dbReference type="GO" id="GO:0042274">
    <property type="term" value="P:ribosomal small subunit biogenesis"/>
    <property type="evidence" value="ECO:0007669"/>
    <property type="project" value="UniProtKB-UniRule"/>
</dbReference>
<comment type="similarity">
    <text evidence="10">Belongs to the TRAFAC class YlqF/YawG GTPase family. RsgA subfamily.</text>
</comment>
<dbReference type="Proteomes" id="UP000064893">
    <property type="component" value="Chromosome"/>
</dbReference>
<keyword evidence="7 10" id="KW-0862">Zinc</keyword>
<dbReference type="AlphaFoldDB" id="A0A0S2I0B0"/>
<dbReference type="KEGG" id="blq:L21SP5_02091"/>
<dbReference type="PANTHER" id="PTHR32120:SF11">
    <property type="entry name" value="SMALL RIBOSOMAL SUBUNIT BIOGENESIS GTPASE RSGA 1, MITOCHONDRIAL-RELATED"/>
    <property type="match status" value="1"/>
</dbReference>
<evidence type="ECO:0000256" key="10">
    <source>
        <dbReference type="HAMAP-Rule" id="MF_01820"/>
    </source>
</evidence>
<keyword evidence="5 10" id="KW-0547">Nucleotide-binding</keyword>
<dbReference type="Pfam" id="PF03193">
    <property type="entry name" value="RsgA_GTPase"/>
    <property type="match status" value="1"/>
</dbReference>
<evidence type="ECO:0000256" key="7">
    <source>
        <dbReference type="ARBA" id="ARBA00022833"/>
    </source>
</evidence>
<evidence type="ECO:0000256" key="6">
    <source>
        <dbReference type="ARBA" id="ARBA00022801"/>
    </source>
</evidence>
<dbReference type="InterPro" id="IPR004881">
    <property type="entry name" value="Ribosome_biogen_GTPase_RsgA"/>
</dbReference>
<dbReference type="GO" id="GO:0005737">
    <property type="term" value="C:cytoplasm"/>
    <property type="evidence" value="ECO:0007669"/>
    <property type="project" value="UniProtKB-SubCell"/>
</dbReference>
<keyword evidence="8 10" id="KW-0694">RNA-binding</keyword>
<protein>
    <recommendedName>
        <fullName evidence="10">Small ribosomal subunit biogenesis GTPase RsgA</fullName>
        <ecNumber evidence="10">3.6.1.-</ecNumber>
    </recommendedName>
</protein>
<dbReference type="Gene3D" id="1.10.40.50">
    <property type="entry name" value="Probable gtpase engc, domain 3"/>
    <property type="match status" value="1"/>
</dbReference>
<dbReference type="InterPro" id="IPR012340">
    <property type="entry name" value="NA-bd_OB-fold"/>
</dbReference>
<dbReference type="EMBL" id="CP013118">
    <property type="protein sequence ID" value="ALO15728.1"/>
    <property type="molecule type" value="Genomic_DNA"/>
</dbReference>
<feature type="binding site" evidence="10">
    <location>
        <position position="267"/>
    </location>
    <ligand>
        <name>Zn(2+)</name>
        <dbReference type="ChEBI" id="CHEBI:29105"/>
    </ligand>
</feature>
<comment type="function">
    <text evidence="10">One of several proteins that assist in the late maturation steps of the functional core of the 30S ribosomal subunit. Helps release RbfA from mature subunits. May play a role in the assembly of ribosomal proteins into the subunit. Circularly permuted GTPase that catalyzes slow GTP hydrolysis, GTPase activity is stimulated by the 30S ribosomal subunit.</text>
</comment>
<dbReference type="InterPro" id="IPR030378">
    <property type="entry name" value="G_CP_dom"/>
</dbReference>
<dbReference type="Pfam" id="PF16745">
    <property type="entry name" value="RsgA_N"/>
    <property type="match status" value="1"/>
</dbReference>
<evidence type="ECO:0000256" key="8">
    <source>
        <dbReference type="ARBA" id="ARBA00022884"/>
    </source>
</evidence>
<dbReference type="GO" id="GO:0019843">
    <property type="term" value="F:rRNA binding"/>
    <property type="evidence" value="ECO:0007669"/>
    <property type="project" value="UniProtKB-KW"/>
</dbReference>